<organism evidence="2 3">
    <name type="scientific">Senegalia massiliensis</name>
    <dbReference type="NCBI Taxonomy" id="1720316"/>
    <lineage>
        <taxon>Bacteria</taxon>
        <taxon>Bacillati</taxon>
        <taxon>Bacillota</taxon>
        <taxon>Clostridia</taxon>
        <taxon>Eubacteriales</taxon>
        <taxon>Clostridiaceae</taxon>
        <taxon>Senegalia</taxon>
    </lineage>
</organism>
<dbReference type="Gene3D" id="1.10.1760.20">
    <property type="match status" value="1"/>
</dbReference>
<reference evidence="2 3" key="1">
    <citation type="submission" date="2018-08" db="EMBL/GenBank/DDBJ databases">
        <title>Murine metabolic-syndrome-specific gut microbial biobank.</title>
        <authorList>
            <person name="Liu C."/>
        </authorList>
    </citation>
    <scope>NUCLEOTIDE SEQUENCE [LARGE SCALE GENOMIC DNA]</scope>
    <source>
        <strain evidence="2 3">583</strain>
    </source>
</reference>
<name>A0A845QUT9_9CLOT</name>
<gene>
    <name evidence="2" type="ORF">D3Z33_03950</name>
</gene>
<evidence type="ECO:0000313" key="2">
    <source>
        <dbReference type="EMBL" id="NBI06011.1"/>
    </source>
</evidence>
<dbReference type="Proteomes" id="UP000467132">
    <property type="component" value="Unassembled WGS sequence"/>
</dbReference>
<proteinExistence type="predicted"/>
<dbReference type="RefSeq" id="WP_160196493.1">
    <property type="nucleotide sequence ID" value="NZ_QXXA01000004.1"/>
</dbReference>
<accession>A0A845QUT9</accession>
<dbReference type="InterPro" id="IPR031360">
    <property type="entry name" value="TrpP"/>
</dbReference>
<evidence type="ECO:0000313" key="3">
    <source>
        <dbReference type="Proteomes" id="UP000467132"/>
    </source>
</evidence>
<feature type="transmembrane region" description="Helical" evidence="1">
    <location>
        <begin position="133"/>
        <end position="159"/>
    </location>
</feature>
<evidence type="ECO:0000256" key="1">
    <source>
        <dbReference type="SAM" id="Phobius"/>
    </source>
</evidence>
<dbReference type="AlphaFoldDB" id="A0A845QUT9"/>
<keyword evidence="3" id="KW-1185">Reference proteome</keyword>
<feature type="transmembrane region" description="Helical" evidence="1">
    <location>
        <begin position="77"/>
        <end position="95"/>
    </location>
</feature>
<sequence>MNLRKNIFIALLLAIGFIMHQIVPGTLGSMKFDLMLSFIFVALMINKDFKSTIVTALLGGIITAMTTTFPGGQIANIVDKIIASLAVYFLIYLLANVKMGQIKIGIIAFIGTVVSGSVFLYTALFLVGLPAPFMALFLSIVIPTSITNIFVTITIYNIVKMALKVTKLDLAMEI</sequence>
<feature type="transmembrane region" description="Helical" evidence="1">
    <location>
        <begin position="53"/>
        <end position="71"/>
    </location>
</feature>
<feature type="transmembrane region" description="Helical" evidence="1">
    <location>
        <begin position="107"/>
        <end position="127"/>
    </location>
</feature>
<dbReference type="EMBL" id="QXXA01000004">
    <property type="protein sequence ID" value="NBI06011.1"/>
    <property type="molecule type" value="Genomic_DNA"/>
</dbReference>
<protein>
    <submittedName>
        <fullName evidence="2">Tryptophan transporter</fullName>
    </submittedName>
</protein>
<comment type="caution">
    <text evidence="2">The sequence shown here is derived from an EMBL/GenBank/DDBJ whole genome shotgun (WGS) entry which is preliminary data.</text>
</comment>
<keyword evidence="1" id="KW-1133">Transmembrane helix</keyword>
<feature type="transmembrane region" description="Helical" evidence="1">
    <location>
        <begin position="7"/>
        <end position="23"/>
    </location>
</feature>
<keyword evidence="1" id="KW-0472">Membrane</keyword>
<dbReference type="Pfam" id="PF17099">
    <property type="entry name" value="TrpP"/>
    <property type="match status" value="1"/>
</dbReference>
<dbReference type="OrthoDB" id="2243651at2"/>
<feature type="transmembrane region" description="Helical" evidence="1">
    <location>
        <begin position="29"/>
        <end position="46"/>
    </location>
</feature>
<keyword evidence="1" id="KW-0812">Transmembrane</keyword>